<dbReference type="GO" id="GO:0004518">
    <property type="term" value="F:nuclease activity"/>
    <property type="evidence" value="ECO:0007669"/>
    <property type="project" value="InterPro"/>
</dbReference>
<proteinExistence type="predicted"/>
<dbReference type="InterPro" id="IPR025382">
    <property type="entry name" value="Cap4-like_endonuclease_dom"/>
</dbReference>
<reference evidence="2" key="1">
    <citation type="submission" date="2020-07" db="EMBL/GenBank/DDBJ databases">
        <title>Genome sequences of bacteria associated with the marine, planktonic diatom Thalassiosira profunda strain ECT2AJA-044.</title>
        <authorList>
            <person name="Gargas C.B."/>
            <person name="Roberts W.R."/>
            <person name="Alverson A.J."/>
        </authorList>
    </citation>
    <scope>NUCLEOTIDE SEQUENCE</scope>
    <source>
        <strain evidence="2">ECT2AJA-044</strain>
    </source>
</reference>
<name>A0A975EQC7_9RHOB</name>
<evidence type="ECO:0000313" key="3">
    <source>
        <dbReference type="Proteomes" id="UP000665026"/>
    </source>
</evidence>
<gene>
    <name evidence="2" type="ORF">HZ995_01655</name>
</gene>
<organism evidence="2 3">
    <name type="scientific">Cognatishimia activa</name>
    <dbReference type="NCBI Taxonomy" id="1715691"/>
    <lineage>
        <taxon>Bacteria</taxon>
        <taxon>Pseudomonadati</taxon>
        <taxon>Pseudomonadota</taxon>
        <taxon>Alphaproteobacteria</taxon>
        <taxon>Rhodobacterales</taxon>
        <taxon>Paracoccaceae</taxon>
        <taxon>Cognatishimia</taxon>
    </lineage>
</organism>
<feature type="domain" description="CD-NTase associated protein 4-like DNA endonuclease" evidence="1">
    <location>
        <begin position="16"/>
        <end position="219"/>
    </location>
</feature>
<dbReference type="KEGG" id="cact:HZ995_01655"/>
<dbReference type="RefSeq" id="WP_209356957.1">
    <property type="nucleotide sequence ID" value="NZ_CP060010.1"/>
</dbReference>
<evidence type="ECO:0000259" key="1">
    <source>
        <dbReference type="Pfam" id="PF14130"/>
    </source>
</evidence>
<sequence length="354" mass="39847">MATLKENLVQISQREDSGARTNARYHYQALCGLILVLEEHKKSSEFALVFEFHDDIALLNSPQAPTKVRFYQVKSRQTGNWTSATLTNQPTKKGTKAHSHLGKIYENVLNFGDQVESATFLSNASINFAPADKTKFCLDECDSKTLQAISAKLSAEFSAEDTIKTELIWLEQTDLSLSDTDNHAKGKLETFIVESLGQTVEFSLDALFKAVSEECDRKSREKNVDLSNFSDVVEKRGITKADAQTWIDSVSLTVSCPSWEAIAPDIQMGALPKQRLMREYKAYRIEVLNPNEAVRKARRIIASCLSENDWDELSLNELVQNAYTVVHAEIESELLTATEERIKAMIIYETYSIN</sequence>
<evidence type="ECO:0000313" key="2">
    <source>
        <dbReference type="EMBL" id="QTN36254.1"/>
    </source>
</evidence>
<dbReference type="AlphaFoldDB" id="A0A975EQC7"/>
<dbReference type="Proteomes" id="UP000665026">
    <property type="component" value="Chromosome"/>
</dbReference>
<accession>A0A975EQC7</accession>
<protein>
    <submittedName>
        <fullName evidence="2">DUF4297 domain-containing protein</fullName>
    </submittedName>
</protein>
<dbReference type="EMBL" id="CP060010">
    <property type="protein sequence ID" value="QTN36254.1"/>
    <property type="molecule type" value="Genomic_DNA"/>
</dbReference>
<dbReference type="Pfam" id="PF14130">
    <property type="entry name" value="Cap4_nuclease"/>
    <property type="match status" value="1"/>
</dbReference>